<accession>A0A3D3G1D5</accession>
<name>A0A3D3G1D5_ACIRA</name>
<dbReference type="Proteomes" id="UP000262257">
    <property type="component" value="Unassembled WGS sequence"/>
</dbReference>
<proteinExistence type="predicted"/>
<evidence type="ECO:0000313" key="2">
    <source>
        <dbReference type="Proteomes" id="UP000262257"/>
    </source>
</evidence>
<sequence length="108" mass="12702">MTYQLIQLDDPMQNVSCPYCQQHIIDWQQEQYIQPCQHTLFIAMDLGFEFIADHFEAKMSRTVDIIHEDPEMNIFQEITATDWPDLIVYKADLGVEGLYRYIGLSQVV</sequence>
<organism evidence="1 2">
    <name type="scientific">Acinetobacter radioresistens</name>
    <dbReference type="NCBI Taxonomy" id="40216"/>
    <lineage>
        <taxon>Bacteria</taxon>
        <taxon>Pseudomonadati</taxon>
        <taxon>Pseudomonadota</taxon>
        <taxon>Gammaproteobacteria</taxon>
        <taxon>Moraxellales</taxon>
        <taxon>Moraxellaceae</taxon>
        <taxon>Acinetobacter</taxon>
    </lineage>
</organism>
<dbReference type="AlphaFoldDB" id="A0A3D3G1D5"/>
<dbReference type="EMBL" id="DPXL01000083">
    <property type="protein sequence ID" value="HCM31248.1"/>
    <property type="molecule type" value="Genomic_DNA"/>
</dbReference>
<gene>
    <name evidence="1" type="ORF">DIC32_06445</name>
</gene>
<reference evidence="1 2" key="1">
    <citation type="journal article" date="2018" name="Nat. Biotechnol.">
        <title>A standardized bacterial taxonomy based on genome phylogeny substantially revises the tree of life.</title>
        <authorList>
            <person name="Parks D.H."/>
            <person name="Chuvochina M."/>
            <person name="Waite D.W."/>
            <person name="Rinke C."/>
            <person name="Skarshewski A."/>
            <person name="Chaumeil P.A."/>
            <person name="Hugenholtz P."/>
        </authorList>
    </citation>
    <scope>NUCLEOTIDE SEQUENCE [LARGE SCALE GENOMIC DNA]</scope>
    <source>
        <strain evidence="1">UBA10045</strain>
    </source>
</reference>
<protein>
    <submittedName>
        <fullName evidence="1">Uncharacterized protein</fullName>
    </submittedName>
</protein>
<comment type="caution">
    <text evidence="1">The sequence shown here is derived from an EMBL/GenBank/DDBJ whole genome shotgun (WGS) entry which is preliminary data.</text>
</comment>
<evidence type="ECO:0000313" key="1">
    <source>
        <dbReference type="EMBL" id="HCM31248.1"/>
    </source>
</evidence>
<dbReference type="RefSeq" id="WP_005405491.1">
    <property type="nucleotide sequence ID" value="NZ_BKVS01000010.1"/>
</dbReference>